<reference evidence="5" key="1">
    <citation type="submission" date="2018-12" db="EMBL/GenBank/DDBJ databases">
        <authorList>
            <person name="Yazar S."/>
        </authorList>
    </citation>
    <scope>NUCLEOTIDE SEQUENCE [LARGE SCALE GENOMIC DNA]</scope>
</reference>
<dbReference type="CTD" id="55328"/>
<dbReference type="OMA" id="ICGGDAF"/>
<dbReference type="GO" id="GO:0051379">
    <property type="term" value="F:epinephrine binding"/>
    <property type="evidence" value="ECO:0007669"/>
    <property type="project" value="Ensembl"/>
</dbReference>
<feature type="domain" description="Amine oxidase" evidence="3">
    <location>
        <begin position="56"/>
        <end position="289"/>
    </location>
</feature>
<dbReference type="SUPFAM" id="SSF51905">
    <property type="entry name" value="FAD/NAD(P)-binding domain"/>
    <property type="match status" value="1"/>
</dbReference>
<dbReference type="Gene3D" id="3.50.50.60">
    <property type="entry name" value="FAD/NAD(P)-binding domain"/>
    <property type="match status" value="1"/>
</dbReference>
<dbReference type="PANTHER" id="PTHR23357:SF1">
    <property type="entry name" value="RENALASE"/>
    <property type="match status" value="1"/>
</dbReference>
<keyword evidence="2" id="KW-0274">FAD</keyword>
<dbReference type="GO" id="GO:0045776">
    <property type="term" value="P:negative regulation of blood pressure"/>
    <property type="evidence" value="ECO:0007669"/>
    <property type="project" value="Ensembl"/>
</dbReference>
<evidence type="ECO:0000313" key="5">
    <source>
        <dbReference type="Proteomes" id="UP000314987"/>
    </source>
</evidence>
<dbReference type="Gene3D" id="3.90.660.10">
    <property type="match status" value="1"/>
</dbReference>
<accession>A0A4X2JZL8</accession>
<reference evidence="4" key="2">
    <citation type="submission" date="2025-08" db="UniProtKB">
        <authorList>
            <consortium name="Ensembl"/>
        </authorList>
    </citation>
    <scope>IDENTIFICATION</scope>
</reference>
<dbReference type="Ensembl" id="ENSVURT00010005831.1">
    <property type="protein sequence ID" value="ENSVURP00010005149.1"/>
    <property type="gene ID" value="ENSVURG00010004046.1"/>
</dbReference>
<dbReference type="GO" id="GO:0016651">
    <property type="term" value="F:oxidoreductase activity, acting on NAD(P)H"/>
    <property type="evidence" value="ECO:0007669"/>
    <property type="project" value="Ensembl"/>
</dbReference>
<name>A0A4X2JZL8_VOMUR</name>
<dbReference type="Pfam" id="PF01593">
    <property type="entry name" value="Amino_oxidase"/>
    <property type="match status" value="1"/>
</dbReference>
<sequence length="300" mass="33381">MATAQSPRDPQCRADLGAQYVTRTPHYAGQHQSFYDELLTQGVLKPLTSLIEGMVVKEGDCNFVAPQGISSIVKHYLKESGVEVSYGHRVTEIYLKDDKWEVHKEAGGSELFDIIILTMPVPQILQLQGDIKNLISESQKQQLTSVRYSCRFALGLFYEAGTQIDVPWAARYILNNPYICFVSIDNQKRDIDAADSGPSVVVHTTTSFGMENLEKSIEDVQDVILQQMSSVLPDLPTPASTTCRRWTYSQVTQTIPHCPGQMTLHHNPLLVCGGDSFTRSNFDGCLESALCVMEALKPHL</sequence>
<evidence type="ECO:0000256" key="1">
    <source>
        <dbReference type="ARBA" id="ARBA00022630"/>
    </source>
</evidence>
<dbReference type="GO" id="GO:0010459">
    <property type="term" value="P:negative regulation of heart rate"/>
    <property type="evidence" value="ECO:0007669"/>
    <property type="project" value="Ensembl"/>
</dbReference>
<dbReference type="GO" id="GO:0097621">
    <property type="term" value="F:monoamine oxidase activity"/>
    <property type="evidence" value="ECO:0007669"/>
    <property type="project" value="Ensembl"/>
</dbReference>
<dbReference type="GeneID" id="114026822"/>
<keyword evidence="1" id="KW-0285">Flavoprotein</keyword>
<dbReference type="InterPro" id="IPR036188">
    <property type="entry name" value="FAD/NAD-bd_sf"/>
</dbReference>
<protein>
    <submittedName>
        <fullName evidence="4">Renalase, FAD dependent amine oxidase</fullName>
    </submittedName>
</protein>
<gene>
    <name evidence="4" type="primary">RNLS</name>
</gene>
<dbReference type="GO" id="GO:0070404">
    <property type="term" value="F:NADH binding"/>
    <property type="evidence" value="ECO:0007669"/>
    <property type="project" value="Ensembl"/>
</dbReference>
<dbReference type="GO" id="GO:0005576">
    <property type="term" value="C:extracellular region"/>
    <property type="evidence" value="ECO:0007669"/>
    <property type="project" value="Ensembl"/>
</dbReference>
<dbReference type="GeneTree" id="ENSGT00390000016052"/>
<keyword evidence="5" id="KW-1185">Reference proteome</keyword>
<evidence type="ECO:0000259" key="3">
    <source>
        <dbReference type="Pfam" id="PF01593"/>
    </source>
</evidence>
<dbReference type="InterPro" id="IPR040174">
    <property type="entry name" value="RNLS"/>
</dbReference>
<dbReference type="PANTHER" id="PTHR23357">
    <property type="entry name" value="RENALASE"/>
    <property type="match status" value="1"/>
</dbReference>
<reference evidence="4" key="3">
    <citation type="submission" date="2025-09" db="UniProtKB">
        <authorList>
            <consortium name="Ensembl"/>
        </authorList>
    </citation>
    <scope>IDENTIFICATION</scope>
</reference>
<proteinExistence type="predicted"/>
<evidence type="ECO:0000256" key="2">
    <source>
        <dbReference type="ARBA" id="ARBA00022827"/>
    </source>
</evidence>
<evidence type="ECO:0000313" key="4">
    <source>
        <dbReference type="Ensembl" id="ENSVURP00010005149.1"/>
    </source>
</evidence>
<dbReference type="AlphaFoldDB" id="A0A4X2JZL8"/>
<dbReference type="Proteomes" id="UP000314987">
    <property type="component" value="Unassembled WGS sequence"/>
</dbReference>
<dbReference type="STRING" id="29139.ENSVURP00010005149"/>
<dbReference type="InterPro" id="IPR002937">
    <property type="entry name" value="Amino_oxidase"/>
</dbReference>
<organism evidence="4 5">
    <name type="scientific">Vombatus ursinus</name>
    <name type="common">Common wombat</name>
    <dbReference type="NCBI Taxonomy" id="29139"/>
    <lineage>
        <taxon>Eukaryota</taxon>
        <taxon>Metazoa</taxon>
        <taxon>Chordata</taxon>
        <taxon>Craniata</taxon>
        <taxon>Vertebrata</taxon>
        <taxon>Euteleostomi</taxon>
        <taxon>Mammalia</taxon>
        <taxon>Metatheria</taxon>
        <taxon>Diprotodontia</taxon>
        <taxon>Vombatidae</taxon>
        <taxon>Vombatus</taxon>
    </lineage>
</organism>
<dbReference type="RefSeq" id="XP_027696362.1">
    <property type="nucleotide sequence ID" value="XM_027840561.1"/>
</dbReference>